<proteinExistence type="predicted"/>
<gene>
    <name evidence="1" type="ORF">NEOLEDRAFT_1068570</name>
</gene>
<dbReference type="Proteomes" id="UP000076761">
    <property type="component" value="Unassembled WGS sequence"/>
</dbReference>
<reference evidence="1 2" key="1">
    <citation type="journal article" date="2016" name="Mol. Biol. Evol.">
        <title>Comparative Genomics of Early-Diverging Mushroom-Forming Fungi Provides Insights into the Origins of Lignocellulose Decay Capabilities.</title>
        <authorList>
            <person name="Nagy L.G."/>
            <person name="Riley R."/>
            <person name="Tritt A."/>
            <person name="Adam C."/>
            <person name="Daum C."/>
            <person name="Floudas D."/>
            <person name="Sun H."/>
            <person name="Yadav J.S."/>
            <person name="Pangilinan J."/>
            <person name="Larsson K.H."/>
            <person name="Matsuura K."/>
            <person name="Barry K."/>
            <person name="Labutti K."/>
            <person name="Kuo R."/>
            <person name="Ohm R.A."/>
            <person name="Bhattacharya S.S."/>
            <person name="Shirouzu T."/>
            <person name="Yoshinaga Y."/>
            <person name="Martin F.M."/>
            <person name="Grigoriev I.V."/>
            <person name="Hibbett D.S."/>
        </authorList>
    </citation>
    <scope>NUCLEOTIDE SEQUENCE [LARGE SCALE GENOMIC DNA]</scope>
    <source>
        <strain evidence="1 2">HHB14362 ss-1</strain>
    </source>
</reference>
<accession>A0A165RJ81</accession>
<protein>
    <submittedName>
        <fullName evidence="1">Uncharacterized protein</fullName>
    </submittedName>
</protein>
<keyword evidence="2" id="KW-1185">Reference proteome</keyword>
<dbReference type="OrthoDB" id="5364171at2759"/>
<evidence type="ECO:0000313" key="1">
    <source>
        <dbReference type="EMBL" id="KZT23890.1"/>
    </source>
</evidence>
<dbReference type="InParanoid" id="A0A165RJ81"/>
<dbReference type="AlphaFoldDB" id="A0A165RJ81"/>
<sequence>MGLFYAYVKYSRDNDTTRYVMTFASREIADEWWRALSKTSYASYVTRVTPEFYTHDAASFNITNSVLIQDCTPQFLNKVFFTLLMDRGGRDVNHLPEQHVTDHVSGNVFFIRSKADPTQFWYCPNTSDGKVHLSRTDRTLFRIDIANGQANEGKGTILIGTDNINIISVSTGKDMPVSVGDGGYVIAGSKLERFKFGDLKGGFKVSTEWDAVAEENAQVLVRTEVGENWELVN</sequence>
<evidence type="ECO:0000313" key="2">
    <source>
        <dbReference type="Proteomes" id="UP000076761"/>
    </source>
</evidence>
<name>A0A165RJ81_9AGAM</name>
<organism evidence="1 2">
    <name type="scientific">Neolentinus lepideus HHB14362 ss-1</name>
    <dbReference type="NCBI Taxonomy" id="1314782"/>
    <lineage>
        <taxon>Eukaryota</taxon>
        <taxon>Fungi</taxon>
        <taxon>Dikarya</taxon>
        <taxon>Basidiomycota</taxon>
        <taxon>Agaricomycotina</taxon>
        <taxon>Agaricomycetes</taxon>
        <taxon>Gloeophyllales</taxon>
        <taxon>Gloeophyllaceae</taxon>
        <taxon>Neolentinus</taxon>
    </lineage>
</organism>
<dbReference type="EMBL" id="KV425581">
    <property type="protein sequence ID" value="KZT23890.1"/>
    <property type="molecule type" value="Genomic_DNA"/>
</dbReference>